<evidence type="ECO:0000259" key="5">
    <source>
        <dbReference type="PROSITE" id="PS50826"/>
    </source>
</evidence>
<evidence type="ECO:0000313" key="6">
    <source>
        <dbReference type="EMBL" id="KAJ3432854.1"/>
    </source>
</evidence>
<dbReference type="InterPro" id="IPR011993">
    <property type="entry name" value="PH-like_dom_sf"/>
</dbReference>
<dbReference type="GO" id="GO:0005765">
    <property type="term" value="C:lysosomal membrane"/>
    <property type="evidence" value="ECO:0007669"/>
    <property type="project" value="UniProtKB-SubCell"/>
</dbReference>
<reference evidence="6" key="1">
    <citation type="submission" date="2022-08" db="EMBL/GenBank/DDBJ databases">
        <title>Novel sulphate-reducing endosymbionts in the free-living metamonad Anaeramoeba.</title>
        <authorList>
            <person name="Jerlstrom-Hultqvist J."/>
            <person name="Cepicka I."/>
            <person name="Gallot-Lavallee L."/>
            <person name="Salas-Leiva D."/>
            <person name="Curtis B.A."/>
            <person name="Zahonova K."/>
            <person name="Pipaliya S."/>
            <person name="Dacks J."/>
            <person name="Roger A.J."/>
        </authorList>
    </citation>
    <scope>NUCLEOTIDE SEQUENCE</scope>
    <source>
        <strain evidence="6">Busselton2</strain>
    </source>
</reference>
<dbReference type="InterPro" id="IPR004012">
    <property type="entry name" value="Run_dom"/>
</dbReference>
<organism evidence="6 7">
    <name type="scientific">Anaeramoeba flamelloides</name>
    <dbReference type="NCBI Taxonomy" id="1746091"/>
    <lineage>
        <taxon>Eukaryota</taxon>
        <taxon>Metamonada</taxon>
        <taxon>Anaeramoebidae</taxon>
        <taxon>Anaeramoeba</taxon>
    </lineage>
</organism>
<dbReference type="InterPro" id="IPR001849">
    <property type="entry name" value="PH_domain"/>
</dbReference>
<dbReference type="Gene3D" id="1.20.58.900">
    <property type="match status" value="1"/>
</dbReference>
<dbReference type="PROSITE" id="PS50003">
    <property type="entry name" value="PH_DOMAIN"/>
    <property type="match status" value="1"/>
</dbReference>
<dbReference type="SMART" id="SM00233">
    <property type="entry name" value="PH"/>
    <property type="match status" value="1"/>
</dbReference>
<dbReference type="Pfam" id="PF00169">
    <property type="entry name" value="PH"/>
    <property type="match status" value="1"/>
</dbReference>
<feature type="region of interest" description="Disordered" evidence="3">
    <location>
        <begin position="578"/>
        <end position="655"/>
    </location>
</feature>
<dbReference type="EMBL" id="JANTQA010000047">
    <property type="protein sequence ID" value="KAJ3432854.1"/>
    <property type="molecule type" value="Genomic_DNA"/>
</dbReference>
<dbReference type="PANTHER" id="PTHR14336">
    <property type="entry name" value="TANDEM PH DOMAIN CONTAINING PROTEIN"/>
    <property type="match status" value="1"/>
</dbReference>
<dbReference type="SMART" id="SM00593">
    <property type="entry name" value="RUN"/>
    <property type="match status" value="1"/>
</dbReference>
<feature type="compositionally biased region" description="Basic and acidic residues" evidence="3">
    <location>
        <begin position="591"/>
        <end position="624"/>
    </location>
</feature>
<dbReference type="Pfam" id="PF02759">
    <property type="entry name" value="RUN"/>
    <property type="match status" value="1"/>
</dbReference>
<proteinExistence type="predicted"/>
<dbReference type="SUPFAM" id="SSF140741">
    <property type="entry name" value="RUN domain-like"/>
    <property type="match status" value="1"/>
</dbReference>
<dbReference type="CDD" id="cd17671">
    <property type="entry name" value="RUN"/>
    <property type="match status" value="1"/>
</dbReference>
<name>A0AAV7YTP6_9EUKA</name>
<dbReference type="AlphaFoldDB" id="A0AAV7YTP6"/>
<evidence type="ECO:0000256" key="1">
    <source>
        <dbReference type="ARBA" id="ARBA00004656"/>
    </source>
</evidence>
<keyword evidence="2" id="KW-0458">Lysosome</keyword>
<feature type="domain" description="RUN" evidence="5">
    <location>
        <begin position="710"/>
        <end position="853"/>
    </location>
</feature>
<gene>
    <name evidence="6" type="ORF">M0812_21797</name>
</gene>
<dbReference type="Proteomes" id="UP001146793">
    <property type="component" value="Unassembled WGS sequence"/>
</dbReference>
<evidence type="ECO:0000313" key="7">
    <source>
        <dbReference type="Proteomes" id="UP001146793"/>
    </source>
</evidence>
<comment type="subcellular location">
    <subcellularLocation>
        <location evidence="1">Lysosome membrane</location>
    </subcellularLocation>
</comment>
<feature type="compositionally biased region" description="Basic and acidic residues" evidence="3">
    <location>
        <begin position="412"/>
        <end position="432"/>
    </location>
</feature>
<dbReference type="SUPFAM" id="SSF50729">
    <property type="entry name" value="PH domain-like"/>
    <property type="match status" value="1"/>
</dbReference>
<dbReference type="InterPro" id="IPR051707">
    <property type="entry name" value="PI-Interact_SigTrans_Reg"/>
</dbReference>
<dbReference type="Gene3D" id="2.30.29.30">
    <property type="entry name" value="Pleckstrin-homology domain (PH domain)/Phosphotyrosine-binding domain (PTB)"/>
    <property type="match status" value="1"/>
</dbReference>
<comment type="caution">
    <text evidence="6">The sequence shown here is derived from an EMBL/GenBank/DDBJ whole genome shotgun (WGS) entry which is preliminary data.</text>
</comment>
<feature type="domain" description="PH" evidence="4">
    <location>
        <begin position="80"/>
        <end position="171"/>
    </location>
</feature>
<protein>
    <submittedName>
        <fullName evidence="6">Dual adapter for phosphotyrosine and 3-phosphotyrosine and 3-phosphoinositide</fullName>
    </submittedName>
</protein>
<feature type="region of interest" description="Disordered" evidence="3">
    <location>
        <begin position="410"/>
        <end position="432"/>
    </location>
</feature>
<accession>A0AAV7YTP6</accession>
<dbReference type="PANTHER" id="PTHR14336:SF8">
    <property type="entry name" value="PROTEIN OPY1"/>
    <property type="match status" value="1"/>
</dbReference>
<dbReference type="InterPro" id="IPR037213">
    <property type="entry name" value="Run_dom_sf"/>
</dbReference>
<sequence length="858" mass="101176">MNKVVKDTQTLQFKSEIDTRTGNKRFCQYPNQNSNRHNGSSVVFNSNNNAISIEYWYLSWRIARVPISTHHFLPKENEKFIRYCGFLYKKGKQRKKKKKRWFVLNDNCITYHKNENSKAISTIFMDQIKVISLTCEKTKFELLTPGRTYYFEAENAETVKIWYKLIKAILKLRKQVQENLTFINDLDLKPKSILNRITEKNYSIFLNTKKQGLFLFFMSLSIEEGVEKILKNNFITDEEYHNIPSLQDKFQKLDSIATCSLIMKRSIQKQIPLPHDLVVFWLNKFENIEKENEREMINSIRLGDPKLRNEFLKNTSNLETALFEAEKKKKNLKTKNDQTKIEIQKNEEKIGQLTDSLSLKSKEIKELSNANTDLKQRQLEEKEKTKLIQIERQDLQKNLIKEQNENKQLTKKIHDQKKENLQLNEEKKKSDNKITEVKKKLEKLKKKHLKDQNKLNESKNKIQNLKLELNSAKESRDRLENEIKEEKIKNSTQIVENDSRETSNGQNEKEKQLLNLIEKHQIERKELQEQKFQLESKVIKINNQLDEIEKSNQNLLKKNEKLKIENLNLKKLINNSNDSVNLQSMDDNEDVNGKGEGNGKGKEKEKEKEKGKGKGKGKVKERENVGQGGNENKRKEKLQENQVNDINQENKENEGKYTKIQREQIEKIELGKECFIQLIDTVQAIKQYFEKAKMRKKGKKKIGYESSNQQLHILIQNDLWQAVKGMLQVGLKKSKILSRNKHIWNVIDSCIREKNSSQIGNNDTFVQAVKFINQYEPFIKTKNQDIFCRAWIRWALNENLLHTWIQLIKNSASVLMSYYDRDKISQLSKLLQSSAIVLEDLNEFNFTCHINLEVKKKK</sequence>
<evidence type="ECO:0000256" key="2">
    <source>
        <dbReference type="ARBA" id="ARBA00023228"/>
    </source>
</evidence>
<evidence type="ECO:0000256" key="3">
    <source>
        <dbReference type="SAM" id="MobiDB-lite"/>
    </source>
</evidence>
<dbReference type="PROSITE" id="PS50826">
    <property type="entry name" value="RUN"/>
    <property type="match status" value="1"/>
</dbReference>
<evidence type="ECO:0000259" key="4">
    <source>
        <dbReference type="PROSITE" id="PS50003"/>
    </source>
</evidence>